<dbReference type="NCBIfam" id="TIGR01593">
    <property type="entry name" value="holin_tox_secr"/>
    <property type="match status" value="1"/>
</dbReference>
<dbReference type="Pfam" id="PF05105">
    <property type="entry name" value="Phage_holin_4_1"/>
    <property type="match status" value="1"/>
</dbReference>
<accession>A0ABT0XI68</accession>
<evidence type="ECO:0000256" key="3">
    <source>
        <dbReference type="ARBA" id="ARBA00022989"/>
    </source>
</evidence>
<gene>
    <name evidence="8" type="ORF">NDM98_08700</name>
</gene>
<dbReference type="Proteomes" id="UP001203665">
    <property type="component" value="Unassembled WGS sequence"/>
</dbReference>
<reference evidence="8" key="1">
    <citation type="submission" date="2022-06" db="EMBL/GenBank/DDBJ databases">
        <title>Alkalicoccobacillus porphyridii sp. nov., isolated from a marine red alga, Porphyridium purpureum and reclassification of Shouchella plakortidis and Shouchella gibsonii as Alkalicoccobacillus plakortidis comb. nov. and Alkalicoccobacillus gibsonii comb. nov.</title>
        <authorList>
            <person name="Kim K.H."/>
            <person name="Lee J.K."/>
            <person name="Han D.M."/>
            <person name="Baek J.H."/>
            <person name="Jeon C.O."/>
        </authorList>
    </citation>
    <scope>NUCLEOTIDE SEQUENCE</scope>
    <source>
        <strain evidence="8">DSM 19153</strain>
    </source>
</reference>
<proteinExistence type="inferred from homology"/>
<comment type="similarity">
    <text evidence="5">Belongs to the bacteriophage holin family. Cp-1 holin subfamily.</text>
</comment>
<evidence type="ECO:0000256" key="5">
    <source>
        <dbReference type="ARBA" id="ARBA00023600"/>
    </source>
</evidence>
<dbReference type="EMBL" id="JAMQJY010000001">
    <property type="protein sequence ID" value="MCM2675562.1"/>
    <property type="molecule type" value="Genomic_DNA"/>
</dbReference>
<comment type="caution">
    <text evidence="8">The sequence shown here is derived from an EMBL/GenBank/DDBJ whole genome shotgun (WGS) entry which is preliminary data.</text>
</comment>
<feature type="transmembrane region" description="Helical" evidence="7">
    <location>
        <begin position="24"/>
        <end position="43"/>
    </location>
</feature>
<dbReference type="RefSeq" id="WP_251606419.1">
    <property type="nucleotide sequence ID" value="NZ_JAMQJY010000001.1"/>
</dbReference>
<feature type="transmembrane region" description="Helical" evidence="7">
    <location>
        <begin position="64"/>
        <end position="95"/>
    </location>
</feature>
<evidence type="ECO:0000256" key="4">
    <source>
        <dbReference type="ARBA" id="ARBA00023136"/>
    </source>
</evidence>
<dbReference type="InterPro" id="IPR006480">
    <property type="entry name" value="Phage_holin_4_1"/>
</dbReference>
<evidence type="ECO:0000256" key="2">
    <source>
        <dbReference type="ARBA" id="ARBA00022692"/>
    </source>
</evidence>
<evidence type="ECO:0000256" key="1">
    <source>
        <dbReference type="ARBA" id="ARBA00004141"/>
    </source>
</evidence>
<evidence type="ECO:0000256" key="6">
    <source>
        <dbReference type="SAM" id="MobiDB-lite"/>
    </source>
</evidence>
<comment type="subcellular location">
    <subcellularLocation>
        <location evidence="1">Membrane</location>
        <topology evidence="1">Multi-pass membrane protein</topology>
    </subcellularLocation>
</comment>
<organism evidence="8 9">
    <name type="scientific">Alkalicoccobacillus plakortidis</name>
    <dbReference type="NCBI Taxonomy" id="444060"/>
    <lineage>
        <taxon>Bacteria</taxon>
        <taxon>Bacillati</taxon>
        <taxon>Bacillota</taxon>
        <taxon>Bacilli</taxon>
        <taxon>Bacillales</taxon>
        <taxon>Bacillaceae</taxon>
        <taxon>Alkalicoccobacillus</taxon>
    </lineage>
</organism>
<evidence type="ECO:0000313" key="8">
    <source>
        <dbReference type="EMBL" id="MCM2675562.1"/>
    </source>
</evidence>
<keyword evidence="3 7" id="KW-1133">Transmembrane helix</keyword>
<keyword evidence="9" id="KW-1185">Reference proteome</keyword>
<feature type="region of interest" description="Disordered" evidence="6">
    <location>
        <begin position="123"/>
        <end position="142"/>
    </location>
</feature>
<evidence type="ECO:0000313" key="9">
    <source>
        <dbReference type="Proteomes" id="UP001203665"/>
    </source>
</evidence>
<name>A0ABT0XI68_9BACI</name>
<keyword evidence="4 7" id="KW-0472">Membrane</keyword>
<keyword evidence="2 7" id="KW-0812">Transmembrane</keyword>
<evidence type="ECO:0000256" key="7">
    <source>
        <dbReference type="SAM" id="Phobius"/>
    </source>
</evidence>
<sequence>MEQISVFFNLESLEVVKLYLFGEVSYLNLLVILMLVDIVTGIMKAIKNKDLRSRSALFGYARKIAVFAIIIVANVIDVILDLNGMVATATVLFYMANEILSITENAVHIGLKVPPMIQEKLRGFDKHGPEEDQPKSEESEER</sequence>
<protein>
    <submittedName>
        <fullName evidence="8">Phage holin family protein</fullName>
    </submittedName>
</protein>